<name>A0A1H4JA58_9PSEU</name>
<keyword evidence="2" id="KW-1185">Reference proteome</keyword>
<sequence>MAELQLRKDHNDDALYSGGNVTYRVHDGDCWIGWVGDGRKWLGHKYGARKWWACWREDGDAAARWSTGLRYDSRQAALDGLAAHRAGAVDLLPEFEPTRAAGTVPDGVHTHTTGGYEYARWGQVPVVEAGAPIDPVPTVYSNRTHVEVDELQLTHAEAWQLIVRLRNAIAWERARAGHAPLLAVGADCPGCGHPGRTLDPVAGVFGCTECAYTSNERNA</sequence>
<dbReference type="Proteomes" id="UP000199622">
    <property type="component" value="Unassembled WGS sequence"/>
</dbReference>
<proteinExistence type="predicted"/>
<dbReference type="AlphaFoldDB" id="A0A1H4JA58"/>
<reference evidence="2" key="1">
    <citation type="submission" date="2016-10" db="EMBL/GenBank/DDBJ databases">
        <authorList>
            <person name="Varghese N."/>
            <person name="Submissions S."/>
        </authorList>
    </citation>
    <scope>NUCLEOTIDE SEQUENCE [LARGE SCALE GENOMIC DNA]</scope>
    <source>
        <strain evidence="2">DSM 44544</strain>
    </source>
</reference>
<dbReference type="OrthoDB" id="3637910at2"/>
<organism evidence="1 2">
    <name type="scientific">Amycolatopsis tolypomycina</name>
    <dbReference type="NCBI Taxonomy" id="208445"/>
    <lineage>
        <taxon>Bacteria</taxon>
        <taxon>Bacillati</taxon>
        <taxon>Actinomycetota</taxon>
        <taxon>Actinomycetes</taxon>
        <taxon>Pseudonocardiales</taxon>
        <taxon>Pseudonocardiaceae</taxon>
        <taxon>Amycolatopsis</taxon>
    </lineage>
</organism>
<evidence type="ECO:0000313" key="1">
    <source>
        <dbReference type="EMBL" id="SEB43204.1"/>
    </source>
</evidence>
<accession>A0A1H4JA58</accession>
<dbReference type="STRING" id="208445.SAMN04489727_1692"/>
<evidence type="ECO:0000313" key="2">
    <source>
        <dbReference type="Proteomes" id="UP000199622"/>
    </source>
</evidence>
<dbReference type="RefSeq" id="WP_091305250.1">
    <property type="nucleotide sequence ID" value="NZ_FNSO01000003.1"/>
</dbReference>
<gene>
    <name evidence="1" type="ORF">SAMN04489727_1692</name>
</gene>
<protein>
    <submittedName>
        <fullName evidence="1">Uncharacterized protein</fullName>
    </submittedName>
</protein>
<dbReference type="EMBL" id="FNSO01000003">
    <property type="protein sequence ID" value="SEB43204.1"/>
    <property type="molecule type" value="Genomic_DNA"/>
</dbReference>